<reference evidence="12 13" key="1">
    <citation type="journal article" date="2011" name="Proc. Natl. Acad. Sci. U.S.A.">
        <title>Comparative genomics of xylose-fermenting fungi for enhanced biofuel production.</title>
        <authorList>
            <person name="Wohlbach D.J."/>
            <person name="Kuo A."/>
            <person name="Sato T.K."/>
            <person name="Potts K.M."/>
            <person name="Salamov A.A."/>
            <person name="LaButti K.M."/>
            <person name="Sun H."/>
            <person name="Clum A."/>
            <person name="Pangilinan J.L."/>
            <person name="Lindquist E.A."/>
            <person name="Lucas S."/>
            <person name="Lapidus A."/>
            <person name="Jin M."/>
            <person name="Gunawan C."/>
            <person name="Balan V."/>
            <person name="Dale B.E."/>
            <person name="Jeffries T.W."/>
            <person name="Zinkel R."/>
            <person name="Barry K.W."/>
            <person name="Grigoriev I.V."/>
            <person name="Gasch A.P."/>
        </authorList>
    </citation>
    <scope>NUCLEOTIDE SEQUENCE [LARGE SCALE GENOMIC DNA]</scope>
    <source>
        <strain evidence="13">NRRL Y-27907 / 11-Y1</strain>
    </source>
</reference>
<keyword evidence="8" id="KW-1133">Transmembrane helix</keyword>
<evidence type="ECO:0000256" key="7">
    <source>
        <dbReference type="ARBA" id="ARBA00022737"/>
    </source>
</evidence>
<keyword evidence="6 10" id="KW-0812">Transmembrane</keyword>
<dbReference type="Gene3D" id="1.50.40.10">
    <property type="entry name" value="Mitochondrial carrier domain"/>
    <property type="match status" value="1"/>
</dbReference>
<proteinExistence type="inferred from homology"/>
<dbReference type="PANTHER" id="PTHR45683">
    <property type="entry name" value="MITOCHONDRIAL NICOTINAMIDE ADENINE DINUCLEOTIDE TRANSPORTER 1-RELATED-RELATED"/>
    <property type="match status" value="1"/>
</dbReference>
<feature type="repeat" description="Solcar" evidence="10">
    <location>
        <begin position="91"/>
        <end position="176"/>
    </location>
</feature>
<dbReference type="AlphaFoldDB" id="G3AVS6"/>
<evidence type="ECO:0000256" key="11">
    <source>
        <dbReference type="RuleBase" id="RU000488"/>
    </source>
</evidence>
<evidence type="ECO:0000256" key="4">
    <source>
        <dbReference type="ARBA" id="ARBA00021935"/>
    </source>
</evidence>
<dbReference type="InParanoid" id="G3AVS6"/>
<evidence type="ECO:0000256" key="2">
    <source>
        <dbReference type="ARBA" id="ARBA00004141"/>
    </source>
</evidence>
<dbReference type="InterPro" id="IPR023395">
    <property type="entry name" value="MCP_dom_sf"/>
</dbReference>
<evidence type="ECO:0000256" key="8">
    <source>
        <dbReference type="ARBA" id="ARBA00022989"/>
    </source>
</evidence>
<dbReference type="GO" id="GO:0016020">
    <property type="term" value="C:membrane"/>
    <property type="evidence" value="ECO:0007669"/>
    <property type="project" value="UniProtKB-SubCell"/>
</dbReference>
<dbReference type="eggNOG" id="KOG0764">
    <property type="taxonomic scope" value="Eukaryota"/>
</dbReference>
<dbReference type="InterPro" id="IPR018108">
    <property type="entry name" value="MCP_transmembrane"/>
</dbReference>
<evidence type="ECO:0000256" key="9">
    <source>
        <dbReference type="ARBA" id="ARBA00023136"/>
    </source>
</evidence>
<dbReference type="GO" id="GO:0015230">
    <property type="term" value="F:FAD transmembrane transporter activity"/>
    <property type="evidence" value="ECO:0007669"/>
    <property type="project" value="EnsemblFungi"/>
</dbReference>
<sequence>MLTHPLDVIKIRLQLLPSSSHASSQTNKKFSSLYHVISKINHDAISSGRSKGIAYLNQYYRGITPNLVGNVSAWGIYFLLYAEFKRVIPGDGSFHFFSSSACAGLSTSLITNPLWVLKTRILGSSRKEGYQGLVDGVRKMVTQEGFRSFYKGTIPSLFQVFQASLQFTFYDNLKVMVMASKNQASSPTSSNNHQLTTVEFIYTSALAKVMSTIIMYPTQVVRARLQNNKQKGTITQVVRELWGDGVRGFYRGLSATLFRVVPATCITFVVYESVKAKLSKRSTEQ</sequence>
<name>G3AVS6_SPAPN</name>
<dbReference type="GO" id="GO:0005739">
    <property type="term" value="C:mitochondrion"/>
    <property type="evidence" value="ECO:0007669"/>
    <property type="project" value="EnsemblFungi"/>
</dbReference>
<dbReference type="OrthoDB" id="428293at2759"/>
<dbReference type="HOGENOM" id="CLU_015166_6_4_1"/>
<accession>G3AVS6</accession>
<evidence type="ECO:0000313" key="12">
    <source>
        <dbReference type="EMBL" id="EGW29971.1"/>
    </source>
</evidence>
<feature type="repeat" description="Solcar" evidence="10">
    <location>
        <begin position="195"/>
        <end position="277"/>
    </location>
</feature>
<evidence type="ECO:0000256" key="1">
    <source>
        <dbReference type="ARBA" id="ARBA00002238"/>
    </source>
</evidence>
<dbReference type="EMBL" id="GL996506">
    <property type="protein sequence ID" value="EGW29971.1"/>
    <property type="molecule type" value="Genomic_DNA"/>
</dbReference>
<dbReference type="KEGG" id="spaa:SPAPADRAFT_63593"/>
<evidence type="ECO:0000256" key="5">
    <source>
        <dbReference type="ARBA" id="ARBA00022448"/>
    </source>
</evidence>
<protein>
    <recommendedName>
        <fullName evidence="4">Mitochondrial thiamine pyrophosphate carrier 1</fullName>
    </recommendedName>
</protein>
<feature type="repeat" description="Solcar" evidence="10">
    <location>
        <begin position="1"/>
        <end position="87"/>
    </location>
</feature>
<keyword evidence="5 11" id="KW-0813">Transport</keyword>
<dbReference type="SUPFAM" id="SSF103506">
    <property type="entry name" value="Mitochondrial carrier"/>
    <property type="match status" value="1"/>
</dbReference>
<gene>
    <name evidence="12" type="ORF">SPAPADRAFT_63593</name>
</gene>
<dbReference type="STRING" id="619300.G3AVS6"/>
<organism evidence="13">
    <name type="scientific">Spathaspora passalidarum (strain NRRL Y-27907 / 11-Y1)</name>
    <dbReference type="NCBI Taxonomy" id="619300"/>
    <lineage>
        <taxon>Eukaryota</taxon>
        <taxon>Fungi</taxon>
        <taxon>Dikarya</taxon>
        <taxon>Ascomycota</taxon>
        <taxon>Saccharomycotina</taxon>
        <taxon>Pichiomycetes</taxon>
        <taxon>Debaryomycetaceae</taxon>
        <taxon>Spathaspora</taxon>
    </lineage>
</organism>
<dbReference type="OMA" id="TTVWKHE"/>
<comment type="subcellular location">
    <subcellularLocation>
        <location evidence="2">Membrane</location>
        <topology evidence="2">Multi-pass membrane protein</topology>
    </subcellularLocation>
</comment>
<dbReference type="RefSeq" id="XP_007377737.1">
    <property type="nucleotide sequence ID" value="XM_007377675.1"/>
</dbReference>
<dbReference type="PROSITE" id="PS50920">
    <property type="entry name" value="SOLCAR"/>
    <property type="match status" value="3"/>
</dbReference>
<evidence type="ECO:0000256" key="10">
    <source>
        <dbReference type="PROSITE-ProRule" id="PRU00282"/>
    </source>
</evidence>
<dbReference type="FunCoup" id="G3AVS6">
    <property type="interactions" value="91"/>
</dbReference>
<dbReference type="GeneID" id="18874822"/>
<keyword evidence="13" id="KW-1185">Reference proteome</keyword>
<keyword evidence="7" id="KW-0677">Repeat</keyword>
<comment type="similarity">
    <text evidence="3 11">Belongs to the mitochondrial carrier (TC 2.A.29) family.</text>
</comment>
<keyword evidence="9 10" id="KW-0472">Membrane</keyword>
<comment type="function">
    <text evidence="1">Mitochondrial transporter that mediates uptake of thiamine pyrophosphate (ThPP) into mitochondria.</text>
</comment>
<dbReference type="InterPro" id="IPR044712">
    <property type="entry name" value="SLC25A32-like"/>
</dbReference>
<evidence type="ECO:0000256" key="3">
    <source>
        <dbReference type="ARBA" id="ARBA00006375"/>
    </source>
</evidence>
<evidence type="ECO:0000256" key="6">
    <source>
        <dbReference type="ARBA" id="ARBA00022692"/>
    </source>
</evidence>
<dbReference type="Pfam" id="PF00153">
    <property type="entry name" value="Mito_carr"/>
    <property type="match status" value="3"/>
</dbReference>
<evidence type="ECO:0000313" key="13">
    <source>
        <dbReference type="Proteomes" id="UP000000709"/>
    </source>
</evidence>
<dbReference type="Proteomes" id="UP000000709">
    <property type="component" value="Unassembled WGS sequence"/>
</dbReference>